<sequence>MDSLSRGALIHGVTFSPSNPNRTTQKSLILNPRFPSSNSRARFSVRVSSSFNAEGEKNPIIRKIKNTTGALILTVATALMIGKFSQLPARAESPPVALVEEEQQQEHQEEEEIKDDKKDQEQEKTNESPLSQFIESHSEAIDALKSLLQDKLESGEDEEALTILKRLVSAQPSEVQWKFMMARVLNELGETAEARKVFDEILSENPLSFEALLQNALLMDQRGEGEAVIRRLEEALKLAEEENKDKEARDVRFIIAQVQFLQKNVDEALKNYQELANEDPKDYRPYFCQGVIYTLLDRNKEAKEQFAKCHELSPEKFEVKGYLQTPLSRTKLFATDSDS</sequence>
<reference evidence="3 4" key="1">
    <citation type="journal article" date="2017" name="Mol. Plant">
        <title>The Genome of Medicinal Plant Macleaya cordata Provides New Insights into Benzylisoquinoline Alkaloids Metabolism.</title>
        <authorList>
            <person name="Liu X."/>
            <person name="Liu Y."/>
            <person name="Huang P."/>
            <person name="Ma Y."/>
            <person name="Qing Z."/>
            <person name="Tang Q."/>
            <person name="Cao H."/>
            <person name="Cheng P."/>
            <person name="Zheng Y."/>
            <person name="Yuan Z."/>
            <person name="Zhou Y."/>
            <person name="Liu J."/>
            <person name="Tang Z."/>
            <person name="Zhuo Y."/>
            <person name="Zhang Y."/>
            <person name="Yu L."/>
            <person name="Huang J."/>
            <person name="Yang P."/>
            <person name="Peng Q."/>
            <person name="Zhang J."/>
            <person name="Jiang W."/>
            <person name="Zhang Z."/>
            <person name="Lin K."/>
            <person name="Ro D.K."/>
            <person name="Chen X."/>
            <person name="Xiong X."/>
            <person name="Shang Y."/>
            <person name="Huang S."/>
            <person name="Zeng J."/>
        </authorList>
    </citation>
    <scope>NUCLEOTIDE SEQUENCE [LARGE SCALE GENOMIC DNA]</scope>
    <source>
        <strain evidence="4">cv. BLH2017</strain>
        <tissue evidence="3">Root</tissue>
    </source>
</reference>
<dbReference type="AlphaFoldDB" id="A0A200QBN5"/>
<protein>
    <submittedName>
        <fullName evidence="3">Tetratricopeptide repeat-containing domain</fullName>
    </submittedName>
</protein>
<dbReference type="EMBL" id="MVGT01002401">
    <property type="protein sequence ID" value="OVA07878.1"/>
    <property type="molecule type" value="Genomic_DNA"/>
</dbReference>
<gene>
    <name evidence="3" type="ORF">BVC80_8991g2</name>
</gene>
<feature type="compositionally biased region" description="Basic and acidic residues" evidence="2">
    <location>
        <begin position="114"/>
        <end position="126"/>
    </location>
</feature>
<dbReference type="InterPro" id="IPR019734">
    <property type="entry name" value="TPR_rpt"/>
</dbReference>
<dbReference type="OMA" id="SQPRNRW"/>
<dbReference type="InParanoid" id="A0A200QBN5"/>
<dbReference type="FunCoup" id="A0A200QBN5">
    <property type="interactions" value="345"/>
</dbReference>
<feature type="region of interest" description="Disordered" evidence="2">
    <location>
        <begin position="92"/>
        <end position="133"/>
    </location>
</feature>
<feature type="compositionally biased region" description="Acidic residues" evidence="2">
    <location>
        <begin position="99"/>
        <end position="113"/>
    </location>
</feature>
<evidence type="ECO:0000313" key="3">
    <source>
        <dbReference type="EMBL" id="OVA07878.1"/>
    </source>
</evidence>
<evidence type="ECO:0000256" key="2">
    <source>
        <dbReference type="SAM" id="MobiDB-lite"/>
    </source>
</evidence>
<dbReference type="InterPro" id="IPR011990">
    <property type="entry name" value="TPR-like_helical_dom_sf"/>
</dbReference>
<dbReference type="Pfam" id="PF13174">
    <property type="entry name" value="TPR_6"/>
    <property type="match status" value="1"/>
</dbReference>
<proteinExistence type="predicted"/>
<organism evidence="3 4">
    <name type="scientific">Macleaya cordata</name>
    <name type="common">Five-seeded plume-poppy</name>
    <name type="synonym">Bocconia cordata</name>
    <dbReference type="NCBI Taxonomy" id="56857"/>
    <lineage>
        <taxon>Eukaryota</taxon>
        <taxon>Viridiplantae</taxon>
        <taxon>Streptophyta</taxon>
        <taxon>Embryophyta</taxon>
        <taxon>Tracheophyta</taxon>
        <taxon>Spermatophyta</taxon>
        <taxon>Magnoliopsida</taxon>
        <taxon>Ranunculales</taxon>
        <taxon>Papaveraceae</taxon>
        <taxon>Papaveroideae</taxon>
        <taxon>Macleaya</taxon>
    </lineage>
</organism>
<dbReference type="SMART" id="SM00028">
    <property type="entry name" value="TPR"/>
    <property type="match status" value="4"/>
</dbReference>
<comment type="caution">
    <text evidence="3">The sequence shown here is derived from an EMBL/GenBank/DDBJ whole genome shotgun (WGS) entry which is preliminary data.</text>
</comment>
<dbReference type="Pfam" id="PF13181">
    <property type="entry name" value="TPR_8"/>
    <property type="match status" value="1"/>
</dbReference>
<dbReference type="Proteomes" id="UP000195402">
    <property type="component" value="Unassembled WGS sequence"/>
</dbReference>
<dbReference type="SUPFAM" id="SSF48452">
    <property type="entry name" value="TPR-like"/>
    <property type="match status" value="1"/>
</dbReference>
<accession>A0A200QBN5</accession>
<evidence type="ECO:0000313" key="4">
    <source>
        <dbReference type="Proteomes" id="UP000195402"/>
    </source>
</evidence>
<dbReference type="Gene3D" id="1.25.40.10">
    <property type="entry name" value="Tetratricopeptide repeat domain"/>
    <property type="match status" value="2"/>
</dbReference>
<dbReference type="PANTHER" id="PTHR36350">
    <property type="entry name" value="TRANSMEMBRANE PROTEIN"/>
    <property type="match status" value="1"/>
</dbReference>
<dbReference type="Pfam" id="PF14559">
    <property type="entry name" value="TPR_19"/>
    <property type="match status" value="1"/>
</dbReference>
<keyword evidence="4" id="KW-1185">Reference proteome</keyword>
<feature type="coiled-coil region" evidence="1">
    <location>
        <begin position="222"/>
        <end position="278"/>
    </location>
</feature>
<dbReference type="OrthoDB" id="1856606at2759"/>
<dbReference type="PANTHER" id="PTHR36350:SF3">
    <property type="entry name" value="TRANSMEMBRANE PROTEIN"/>
    <property type="match status" value="1"/>
</dbReference>
<name>A0A200QBN5_MACCD</name>
<keyword evidence="1" id="KW-0175">Coiled coil</keyword>
<evidence type="ECO:0000256" key="1">
    <source>
        <dbReference type="SAM" id="Coils"/>
    </source>
</evidence>